<evidence type="ECO:0000313" key="1">
    <source>
        <dbReference type="EMBL" id="KAI7988546.1"/>
    </source>
</evidence>
<protein>
    <submittedName>
        <fullName evidence="1">Uncharacterized protein</fullName>
    </submittedName>
</protein>
<comment type="caution">
    <text evidence="1">The sequence shown here is derived from an EMBL/GenBank/DDBJ whole genome shotgun (WGS) entry which is preliminary data.</text>
</comment>
<proteinExistence type="predicted"/>
<sequence>MTHFSAAVLLLLAASMAVDGRDTVRLPSETSRFFSGDVSNDGDDDSVGTRWAVLLEGSSGYWNYRHHVQVIHYLQGISLEGIGL</sequence>
<dbReference type="EMBL" id="CM045771">
    <property type="protein sequence ID" value="KAI7988546.1"/>
    <property type="molecule type" value="Genomic_DNA"/>
</dbReference>
<evidence type="ECO:0000313" key="2">
    <source>
        <dbReference type="Proteomes" id="UP001060215"/>
    </source>
</evidence>
<keyword evidence="2" id="KW-1185">Reference proteome</keyword>
<organism evidence="1 2">
    <name type="scientific">Camellia lanceoleosa</name>
    <dbReference type="NCBI Taxonomy" id="1840588"/>
    <lineage>
        <taxon>Eukaryota</taxon>
        <taxon>Viridiplantae</taxon>
        <taxon>Streptophyta</taxon>
        <taxon>Embryophyta</taxon>
        <taxon>Tracheophyta</taxon>
        <taxon>Spermatophyta</taxon>
        <taxon>Magnoliopsida</taxon>
        <taxon>eudicotyledons</taxon>
        <taxon>Gunneridae</taxon>
        <taxon>Pentapetalae</taxon>
        <taxon>asterids</taxon>
        <taxon>Ericales</taxon>
        <taxon>Theaceae</taxon>
        <taxon>Camellia</taxon>
    </lineage>
</organism>
<reference evidence="1 2" key="1">
    <citation type="journal article" date="2022" name="Plant J.">
        <title>Chromosome-level genome of Camellia lanceoleosa provides a valuable resource for understanding genome evolution and self-incompatibility.</title>
        <authorList>
            <person name="Gong W."/>
            <person name="Xiao S."/>
            <person name="Wang L."/>
            <person name="Liao Z."/>
            <person name="Chang Y."/>
            <person name="Mo W."/>
            <person name="Hu G."/>
            <person name="Li W."/>
            <person name="Zhao G."/>
            <person name="Zhu H."/>
            <person name="Hu X."/>
            <person name="Ji K."/>
            <person name="Xiang X."/>
            <person name="Song Q."/>
            <person name="Yuan D."/>
            <person name="Jin S."/>
            <person name="Zhang L."/>
        </authorList>
    </citation>
    <scope>NUCLEOTIDE SEQUENCE [LARGE SCALE GENOMIC DNA]</scope>
    <source>
        <strain evidence="1">SQ_2022a</strain>
    </source>
</reference>
<dbReference type="Proteomes" id="UP001060215">
    <property type="component" value="Chromosome 14"/>
</dbReference>
<gene>
    <name evidence="1" type="ORF">LOK49_LG13G00243</name>
</gene>
<accession>A0ACC0FKU2</accession>
<name>A0ACC0FKU2_9ERIC</name>